<dbReference type="Proteomes" id="UP000646776">
    <property type="component" value="Unassembled WGS sequence"/>
</dbReference>
<dbReference type="EMBL" id="BMSA01000017">
    <property type="protein sequence ID" value="GGT68346.1"/>
    <property type="molecule type" value="Genomic_DNA"/>
</dbReference>
<evidence type="ECO:0000313" key="2">
    <source>
        <dbReference type="Proteomes" id="UP000646776"/>
    </source>
</evidence>
<gene>
    <name evidence="1" type="ORF">GCM10010226_52670</name>
</gene>
<reference evidence="1" key="1">
    <citation type="journal article" date="2014" name="Int. J. Syst. Evol. Microbiol.">
        <title>Complete genome sequence of Corynebacterium casei LMG S-19264T (=DSM 44701T), isolated from a smear-ripened cheese.</title>
        <authorList>
            <consortium name="US DOE Joint Genome Institute (JGI-PGF)"/>
            <person name="Walter F."/>
            <person name="Albersmeier A."/>
            <person name="Kalinowski J."/>
            <person name="Ruckert C."/>
        </authorList>
    </citation>
    <scope>NUCLEOTIDE SEQUENCE</scope>
    <source>
        <strain evidence="1">JCM 4125</strain>
    </source>
</reference>
<organism evidence="1 2">
    <name type="scientific">Streptomyces phaeofaciens</name>
    <dbReference type="NCBI Taxonomy" id="68254"/>
    <lineage>
        <taxon>Bacteria</taxon>
        <taxon>Bacillati</taxon>
        <taxon>Actinomycetota</taxon>
        <taxon>Actinomycetes</taxon>
        <taxon>Kitasatosporales</taxon>
        <taxon>Streptomycetaceae</taxon>
        <taxon>Streptomyces</taxon>
    </lineage>
</organism>
<reference evidence="1" key="2">
    <citation type="submission" date="2020-09" db="EMBL/GenBank/DDBJ databases">
        <authorList>
            <person name="Sun Q."/>
            <person name="Ohkuma M."/>
        </authorList>
    </citation>
    <scope>NUCLEOTIDE SEQUENCE</scope>
    <source>
        <strain evidence="1">JCM 4125</strain>
    </source>
</reference>
<sequence length="59" mass="6259">MRVSDFIMATGDRAITAGDLVDAAEPASRANLLGTTSPSAHIYAGLDAWRRQMVQHGTS</sequence>
<proteinExistence type="predicted"/>
<protein>
    <submittedName>
        <fullName evidence="1">Uncharacterized protein</fullName>
    </submittedName>
</protein>
<name>A0A918HIV1_9ACTN</name>
<accession>A0A918HIV1</accession>
<comment type="caution">
    <text evidence="1">The sequence shown here is derived from an EMBL/GenBank/DDBJ whole genome shotgun (WGS) entry which is preliminary data.</text>
</comment>
<keyword evidence="2" id="KW-1185">Reference proteome</keyword>
<evidence type="ECO:0000313" key="1">
    <source>
        <dbReference type="EMBL" id="GGT68346.1"/>
    </source>
</evidence>
<dbReference type="AlphaFoldDB" id="A0A918HIV1"/>